<evidence type="ECO:0000313" key="3">
    <source>
        <dbReference type="EMBL" id="KAK8505783.1"/>
    </source>
</evidence>
<dbReference type="InterPro" id="IPR041588">
    <property type="entry name" value="Integrase_H2C2"/>
</dbReference>
<comment type="caution">
    <text evidence="3">The sequence shown here is derived from an EMBL/GenBank/DDBJ whole genome shotgun (WGS) entry which is preliminary data.</text>
</comment>
<organism evidence="3 4">
    <name type="scientific">Hibiscus sabdariffa</name>
    <name type="common">roselle</name>
    <dbReference type="NCBI Taxonomy" id="183260"/>
    <lineage>
        <taxon>Eukaryota</taxon>
        <taxon>Viridiplantae</taxon>
        <taxon>Streptophyta</taxon>
        <taxon>Embryophyta</taxon>
        <taxon>Tracheophyta</taxon>
        <taxon>Spermatophyta</taxon>
        <taxon>Magnoliopsida</taxon>
        <taxon>eudicotyledons</taxon>
        <taxon>Gunneridae</taxon>
        <taxon>Pentapetalae</taxon>
        <taxon>rosids</taxon>
        <taxon>malvids</taxon>
        <taxon>Malvales</taxon>
        <taxon>Malvaceae</taxon>
        <taxon>Malvoideae</taxon>
        <taxon>Hibiscus</taxon>
    </lineage>
</organism>
<evidence type="ECO:0000256" key="1">
    <source>
        <dbReference type="SAM" id="MobiDB-lite"/>
    </source>
</evidence>
<dbReference type="PANTHER" id="PTHR48475">
    <property type="entry name" value="RIBONUCLEASE H"/>
    <property type="match status" value="1"/>
</dbReference>
<feature type="region of interest" description="Disordered" evidence="1">
    <location>
        <begin position="1"/>
        <end position="27"/>
    </location>
</feature>
<dbReference type="EMBL" id="JBBPBM010000123">
    <property type="protein sequence ID" value="KAK8505783.1"/>
    <property type="molecule type" value="Genomic_DNA"/>
</dbReference>
<protein>
    <recommendedName>
        <fullName evidence="2">Integrase zinc-binding domain-containing protein</fullName>
    </recommendedName>
</protein>
<reference evidence="3 4" key="1">
    <citation type="journal article" date="2024" name="G3 (Bethesda)">
        <title>Genome assembly of Hibiscus sabdariffa L. provides insights into metabolisms of medicinal natural products.</title>
        <authorList>
            <person name="Kim T."/>
        </authorList>
    </citation>
    <scope>NUCLEOTIDE SEQUENCE [LARGE SCALE GENOMIC DNA]</scope>
    <source>
        <strain evidence="3">TK-2024</strain>
        <tissue evidence="3">Old leaves</tissue>
    </source>
</reference>
<name>A0ABR2BH85_9ROSI</name>
<feature type="domain" description="Integrase zinc-binding" evidence="2">
    <location>
        <begin position="124"/>
        <end position="180"/>
    </location>
</feature>
<gene>
    <name evidence="3" type="ORF">V6N12_013993</name>
</gene>
<dbReference type="Proteomes" id="UP001472677">
    <property type="component" value="Unassembled WGS sequence"/>
</dbReference>
<dbReference type="PANTHER" id="PTHR48475:SF1">
    <property type="entry name" value="RNASE H TYPE-1 DOMAIN-CONTAINING PROTEIN"/>
    <property type="match status" value="1"/>
</dbReference>
<evidence type="ECO:0000259" key="2">
    <source>
        <dbReference type="Pfam" id="PF17921"/>
    </source>
</evidence>
<sequence length="188" mass="21699">MDRKSSGISLIQTGKQGNNRHNIGDQTFPDEQLLSGTSLCEDQTFIEDTLVAAISEYIASTGDLAGPTTAPWYANYVNYIVSGIILYQKNYKEKKRFKHNANDYFWDEPYLFKQCIDQIIRRCIPEDEQQQILEQYHLTPYGGQFGKNRTATKVLQSGLYQPTLHRDAQLFYQQCDRCQRPGNISKRN</sequence>
<proteinExistence type="predicted"/>
<accession>A0ABR2BH85</accession>
<evidence type="ECO:0000313" key="4">
    <source>
        <dbReference type="Proteomes" id="UP001472677"/>
    </source>
</evidence>
<dbReference type="Gene3D" id="1.10.340.70">
    <property type="match status" value="1"/>
</dbReference>
<feature type="compositionally biased region" description="Polar residues" evidence="1">
    <location>
        <begin position="1"/>
        <end position="25"/>
    </location>
</feature>
<dbReference type="Pfam" id="PF17921">
    <property type="entry name" value="Integrase_H2C2"/>
    <property type="match status" value="1"/>
</dbReference>
<keyword evidence="4" id="KW-1185">Reference proteome</keyword>